<accession>A0A8S3GXJ6</accession>
<name>A0A8S3GXJ6_9BILA</name>
<sequence length="72" mass="7909">MKDEVRQAIKSMKTNKATGPDGISTEMIQCLVELGVDIMTKLINKIYDTGELPEDLTKSIFIALPKKPGATE</sequence>
<dbReference type="PANTHER" id="PTHR19446">
    <property type="entry name" value="REVERSE TRANSCRIPTASES"/>
    <property type="match status" value="1"/>
</dbReference>
<evidence type="ECO:0000313" key="1">
    <source>
        <dbReference type="EMBL" id="CAF5174075.1"/>
    </source>
</evidence>
<feature type="non-terminal residue" evidence="1">
    <location>
        <position position="72"/>
    </location>
</feature>
<proteinExistence type="predicted"/>
<protein>
    <recommendedName>
        <fullName evidence="3">Reverse transcriptase</fullName>
    </recommendedName>
</protein>
<dbReference type="AlphaFoldDB" id="A0A8S3GXJ6"/>
<gene>
    <name evidence="1" type="ORF">BYL167_LOCUS77879</name>
</gene>
<dbReference type="EMBL" id="CAJOBH010284990">
    <property type="protein sequence ID" value="CAF5174075.1"/>
    <property type="molecule type" value="Genomic_DNA"/>
</dbReference>
<comment type="caution">
    <text evidence="1">The sequence shown here is derived from an EMBL/GenBank/DDBJ whole genome shotgun (WGS) entry which is preliminary data.</text>
</comment>
<evidence type="ECO:0000313" key="2">
    <source>
        <dbReference type="Proteomes" id="UP000681967"/>
    </source>
</evidence>
<evidence type="ECO:0008006" key="3">
    <source>
        <dbReference type="Google" id="ProtNLM"/>
    </source>
</evidence>
<reference evidence="1" key="1">
    <citation type="submission" date="2021-02" db="EMBL/GenBank/DDBJ databases">
        <authorList>
            <person name="Nowell W R."/>
        </authorList>
    </citation>
    <scope>NUCLEOTIDE SEQUENCE</scope>
</reference>
<dbReference type="Proteomes" id="UP000681967">
    <property type="component" value="Unassembled WGS sequence"/>
</dbReference>
<organism evidence="1 2">
    <name type="scientific">Rotaria magnacalcarata</name>
    <dbReference type="NCBI Taxonomy" id="392030"/>
    <lineage>
        <taxon>Eukaryota</taxon>
        <taxon>Metazoa</taxon>
        <taxon>Spiralia</taxon>
        <taxon>Gnathifera</taxon>
        <taxon>Rotifera</taxon>
        <taxon>Eurotatoria</taxon>
        <taxon>Bdelloidea</taxon>
        <taxon>Philodinida</taxon>
        <taxon>Philodinidae</taxon>
        <taxon>Rotaria</taxon>
    </lineage>
</organism>